<name>A0ABZ2AB15_STRNV</name>
<keyword evidence="1" id="KW-0732">Signal</keyword>
<feature type="chain" id="PRO_5045977697" description="Lipoprotein" evidence="1">
    <location>
        <begin position="30"/>
        <end position="136"/>
    </location>
</feature>
<reference evidence="2" key="1">
    <citation type="submission" date="2022-10" db="EMBL/GenBank/DDBJ databases">
        <title>The complete genomes of actinobacterial strains from the NBC collection.</title>
        <authorList>
            <person name="Joergensen T.S."/>
            <person name="Alvarez Arevalo M."/>
            <person name="Sterndorff E.B."/>
            <person name="Faurdal D."/>
            <person name="Vuksanovic O."/>
            <person name="Mourched A.-S."/>
            <person name="Charusanti P."/>
            <person name="Shaw S."/>
            <person name="Blin K."/>
            <person name="Weber T."/>
        </authorList>
    </citation>
    <scope>NUCLEOTIDE SEQUENCE</scope>
    <source>
        <strain evidence="2">NBC_01432</strain>
    </source>
</reference>
<gene>
    <name evidence="2" type="ORF">OG442_25060</name>
</gene>
<keyword evidence="3" id="KW-1185">Reference proteome</keyword>
<protein>
    <recommendedName>
        <fullName evidence="4">Lipoprotein</fullName>
    </recommendedName>
</protein>
<dbReference type="RefSeq" id="WP_329078201.1">
    <property type="nucleotide sequence ID" value="NZ_CP109495.1"/>
</dbReference>
<dbReference type="Proteomes" id="UP001432209">
    <property type="component" value="Chromosome"/>
</dbReference>
<evidence type="ECO:0008006" key="4">
    <source>
        <dbReference type="Google" id="ProtNLM"/>
    </source>
</evidence>
<evidence type="ECO:0000256" key="1">
    <source>
        <dbReference type="SAM" id="SignalP"/>
    </source>
</evidence>
<dbReference type="EMBL" id="CP109495">
    <property type="protein sequence ID" value="WUX54558.1"/>
    <property type="molecule type" value="Genomic_DNA"/>
</dbReference>
<accession>A0ABZ2AB15</accession>
<evidence type="ECO:0000313" key="2">
    <source>
        <dbReference type="EMBL" id="WUX54558.1"/>
    </source>
</evidence>
<feature type="signal peptide" evidence="1">
    <location>
        <begin position="1"/>
        <end position="29"/>
    </location>
</feature>
<sequence length="136" mass="14455">MPPNPERRRRLACLVAACLTTLLTTTCDATDGDAQDPKPRWSMKDLGTCEDGDCTVKVREGDVIPFGKEVQAVDLTIDAIGPTGVVLRLSGTGTTSTFSAQSPDQGGGVSTYNETDFRVLEIKGDTAVLRIKPNGL</sequence>
<proteinExistence type="predicted"/>
<organism evidence="2 3">
    <name type="scientific">Streptomyces niveus</name>
    <name type="common">Streptomyces spheroides</name>
    <dbReference type="NCBI Taxonomy" id="193462"/>
    <lineage>
        <taxon>Bacteria</taxon>
        <taxon>Bacillati</taxon>
        <taxon>Actinomycetota</taxon>
        <taxon>Actinomycetes</taxon>
        <taxon>Kitasatosporales</taxon>
        <taxon>Streptomycetaceae</taxon>
        <taxon>Streptomyces</taxon>
    </lineage>
</organism>
<evidence type="ECO:0000313" key="3">
    <source>
        <dbReference type="Proteomes" id="UP001432209"/>
    </source>
</evidence>